<dbReference type="AlphaFoldDB" id="A0A8J3ENR9"/>
<dbReference type="EMBL" id="BMFV01000040">
    <property type="protein sequence ID" value="GGH87561.1"/>
    <property type="molecule type" value="Genomic_DNA"/>
</dbReference>
<gene>
    <name evidence="1" type="ORF">GCM10007096_37860</name>
</gene>
<protein>
    <submittedName>
        <fullName evidence="1">Uncharacterized protein</fullName>
    </submittedName>
</protein>
<comment type="caution">
    <text evidence="1">The sequence shown here is derived from an EMBL/GenBank/DDBJ whole genome shotgun (WGS) entry which is preliminary data.</text>
</comment>
<reference evidence="1" key="2">
    <citation type="submission" date="2020-09" db="EMBL/GenBank/DDBJ databases">
        <authorList>
            <person name="Sun Q."/>
            <person name="Zhou Y."/>
        </authorList>
    </citation>
    <scope>NUCLEOTIDE SEQUENCE</scope>
    <source>
        <strain evidence="1">CGMCC 1.12777</strain>
    </source>
</reference>
<sequence length="48" mass="5608">MEADDEAVRLLLRIKKNPFIQIECSDFPMSERLLSQPLFKNKKAQADE</sequence>
<reference evidence="1" key="1">
    <citation type="journal article" date="2014" name="Int. J. Syst. Evol. Microbiol.">
        <title>Complete genome sequence of Corynebacterium casei LMG S-19264T (=DSM 44701T), isolated from a smear-ripened cheese.</title>
        <authorList>
            <consortium name="US DOE Joint Genome Institute (JGI-PGF)"/>
            <person name="Walter F."/>
            <person name="Albersmeier A."/>
            <person name="Kalinowski J."/>
            <person name="Ruckert C."/>
        </authorList>
    </citation>
    <scope>NUCLEOTIDE SEQUENCE</scope>
    <source>
        <strain evidence="1">CGMCC 1.12777</strain>
    </source>
</reference>
<evidence type="ECO:0000313" key="1">
    <source>
        <dbReference type="EMBL" id="GGH87561.1"/>
    </source>
</evidence>
<name>A0A8J3ENR9_9BACL</name>
<keyword evidence="2" id="KW-1185">Reference proteome</keyword>
<dbReference type="Proteomes" id="UP000656813">
    <property type="component" value="Unassembled WGS sequence"/>
</dbReference>
<evidence type="ECO:0000313" key="2">
    <source>
        <dbReference type="Proteomes" id="UP000656813"/>
    </source>
</evidence>
<proteinExistence type="predicted"/>
<accession>A0A8J3ENR9</accession>
<organism evidence="1 2">
    <name type="scientific">Pullulanibacillus pueri</name>
    <dbReference type="NCBI Taxonomy" id="1437324"/>
    <lineage>
        <taxon>Bacteria</taxon>
        <taxon>Bacillati</taxon>
        <taxon>Bacillota</taxon>
        <taxon>Bacilli</taxon>
        <taxon>Bacillales</taxon>
        <taxon>Sporolactobacillaceae</taxon>
        <taxon>Pullulanibacillus</taxon>
    </lineage>
</organism>